<evidence type="ECO:0000256" key="2">
    <source>
        <dbReference type="ARBA" id="ARBA00022490"/>
    </source>
</evidence>
<evidence type="ECO:0000313" key="5">
    <source>
        <dbReference type="EMBL" id="OXA51004.1"/>
    </source>
</evidence>
<sequence length="513" mass="59364">MSLLGVGKGVESPPSKTKKDTIAKNEDQQETGTCEKLSSSHLPRSIFSRALCEQLATMQVKSLVNEAPPQATHKTDAFVARYKKLEGLLRHAMDSGDFTALFNRNKPMVDKEPHRISDAVRLAAQRQVCDRLQSDLLTQEEMRDFCYTLEKWANKTPKPMKPAWFQWVVCGMREKGMLLYDMYIDYVAFTKARAEMHPKIREWLTTTKFFTLMTESDDTIFRRLPIVHLYNYVTKKVWLVQVRLGLAYYDVDGQGYLTEESMEAYIRDMIPTLPHLDEMDPTLEPFYLCAATRKFFFFLDPRRIDKVQIAAIISSLLLDDIFELHDLEVRTTNWFGVYSLLRIYKHYVYLDTDANGMLSPKEFLKFNYSSRGNQVCLTETFVNALFSEKMTYHGEMDFRTYIDFVLAIENKNEEQSISYFVKVLDVHGKGYLNSSDLHYFYKDVYKILFECSLEPPKFEDIKTEIFDMIKPSNPCRITAADLFSSGKGGYVIGMLIDAKTLDEAENLEIVGNS</sequence>
<dbReference type="Proteomes" id="UP000198287">
    <property type="component" value="Unassembled WGS sequence"/>
</dbReference>
<dbReference type="SUPFAM" id="SSF47473">
    <property type="entry name" value="EF-hand"/>
    <property type="match status" value="1"/>
</dbReference>
<accession>A0A226E1U7</accession>
<gene>
    <name evidence="5" type="ORF">Fcan01_14302</name>
</gene>
<dbReference type="OMA" id="EESMEAY"/>
<dbReference type="GO" id="GO:0005737">
    <property type="term" value="C:cytoplasm"/>
    <property type="evidence" value="ECO:0007669"/>
    <property type="project" value="UniProtKB-SubCell"/>
</dbReference>
<evidence type="ECO:0000256" key="4">
    <source>
        <dbReference type="SAM" id="MobiDB-lite"/>
    </source>
</evidence>
<dbReference type="PANTHER" id="PTHR12085">
    <property type="entry name" value="SERINE/THREONINE-PROTEIN PHOSPHATASE 2A REGULATORY SUBUNIT B'' SUBUNIT GAMMA"/>
    <property type="match status" value="1"/>
</dbReference>
<dbReference type="GO" id="GO:0000226">
    <property type="term" value="P:microtubule cytoskeleton organization"/>
    <property type="evidence" value="ECO:0007669"/>
    <property type="project" value="TreeGrafter"/>
</dbReference>
<dbReference type="InterPro" id="IPR011992">
    <property type="entry name" value="EF-hand-dom_pair"/>
</dbReference>
<comment type="subcellular location">
    <subcellularLocation>
        <location evidence="1">Cytoplasm</location>
    </subcellularLocation>
</comment>
<feature type="region of interest" description="Disordered" evidence="4">
    <location>
        <begin position="1"/>
        <end position="37"/>
    </location>
</feature>
<name>A0A226E1U7_FOLCA</name>
<evidence type="ECO:0000256" key="1">
    <source>
        <dbReference type="ARBA" id="ARBA00004496"/>
    </source>
</evidence>
<dbReference type="Gene3D" id="1.10.238.10">
    <property type="entry name" value="EF-hand"/>
    <property type="match status" value="1"/>
</dbReference>
<protein>
    <submittedName>
        <fullName evidence="5">Serine/threonine-protein phosphatase 2A regulatory subunit B'' subunit gamma</fullName>
    </submittedName>
</protein>
<dbReference type="GO" id="GO:0030865">
    <property type="term" value="P:cortical cytoskeleton organization"/>
    <property type="evidence" value="ECO:0007669"/>
    <property type="project" value="TreeGrafter"/>
</dbReference>
<comment type="caution">
    <text evidence="5">The sequence shown here is derived from an EMBL/GenBank/DDBJ whole genome shotgun (WGS) entry which is preliminary data.</text>
</comment>
<dbReference type="EMBL" id="LNIX01000008">
    <property type="protein sequence ID" value="OXA51004.1"/>
    <property type="molecule type" value="Genomic_DNA"/>
</dbReference>
<reference evidence="5 6" key="1">
    <citation type="submission" date="2015-12" db="EMBL/GenBank/DDBJ databases">
        <title>The genome of Folsomia candida.</title>
        <authorList>
            <person name="Faddeeva A."/>
            <person name="Derks M.F."/>
            <person name="Anvar Y."/>
            <person name="Smit S."/>
            <person name="Van Straalen N."/>
            <person name="Roelofs D."/>
        </authorList>
    </citation>
    <scope>NUCLEOTIDE SEQUENCE [LARGE SCALE GENOMIC DNA]</scope>
    <source>
        <strain evidence="5 6">VU population</strain>
        <tissue evidence="5">Whole body</tissue>
    </source>
</reference>
<keyword evidence="6" id="KW-1185">Reference proteome</keyword>
<dbReference type="InterPro" id="IPR018247">
    <property type="entry name" value="EF_Hand_1_Ca_BS"/>
</dbReference>
<dbReference type="InterPro" id="IPR039865">
    <property type="entry name" value="PPP2R3C"/>
</dbReference>
<evidence type="ECO:0000256" key="3">
    <source>
        <dbReference type="ARBA" id="ARBA00022837"/>
    </source>
</evidence>
<keyword evidence="3" id="KW-0106">Calcium</keyword>
<feature type="compositionally biased region" description="Basic and acidic residues" evidence="4">
    <location>
        <begin position="17"/>
        <end position="27"/>
    </location>
</feature>
<proteinExistence type="predicted"/>
<dbReference type="GO" id="GO:0005819">
    <property type="term" value="C:spindle"/>
    <property type="evidence" value="ECO:0007669"/>
    <property type="project" value="TreeGrafter"/>
</dbReference>
<dbReference type="AlphaFoldDB" id="A0A226E1U7"/>
<dbReference type="PANTHER" id="PTHR12085:SF3">
    <property type="entry name" value="SERINE_THREONINE-PROTEIN PHOSPHATASE 2A REGULATORY SUBUNIT B'' SUBUNIT GAMMA"/>
    <property type="match status" value="1"/>
</dbReference>
<dbReference type="PROSITE" id="PS00018">
    <property type="entry name" value="EF_HAND_1"/>
    <property type="match status" value="1"/>
</dbReference>
<dbReference type="OrthoDB" id="10265007at2759"/>
<dbReference type="GO" id="GO:0035303">
    <property type="term" value="P:regulation of dephosphorylation"/>
    <property type="evidence" value="ECO:0007669"/>
    <property type="project" value="InterPro"/>
</dbReference>
<keyword evidence="2" id="KW-0963">Cytoplasm</keyword>
<dbReference type="STRING" id="158441.A0A226E1U7"/>
<organism evidence="5 6">
    <name type="scientific">Folsomia candida</name>
    <name type="common">Springtail</name>
    <dbReference type="NCBI Taxonomy" id="158441"/>
    <lineage>
        <taxon>Eukaryota</taxon>
        <taxon>Metazoa</taxon>
        <taxon>Ecdysozoa</taxon>
        <taxon>Arthropoda</taxon>
        <taxon>Hexapoda</taxon>
        <taxon>Collembola</taxon>
        <taxon>Entomobryomorpha</taxon>
        <taxon>Isotomoidea</taxon>
        <taxon>Isotomidae</taxon>
        <taxon>Proisotominae</taxon>
        <taxon>Folsomia</taxon>
    </lineage>
</organism>
<evidence type="ECO:0000313" key="6">
    <source>
        <dbReference type="Proteomes" id="UP000198287"/>
    </source>
</evidence>